<keyword evidence="4" id="KW-1185">Reference proteome</keyword>
<feature type="compositionally biased region" description="Low complexity" evidence="1">
    <location>
        <begin position="63"/>
        <end position="72"/>
    </location>
</feature>
<accession>A0ABW4HNE6</accession>
<feature type="compositionally biased region" description="Acidic residues" evidence="1">
    <location>
        <begin position="51"/>
        <end position="62"/>
    </location>
</feature>
<reference evidence="4" key="1">
    <citation type="journal article" date="2019" name="Int. J. Syst. Evol. Microbiol.">
        <title>The Global Catalogue of Microorganisms (GCM) 10K type strain sequencing project: providing services to taxonomists for standard genome sequencing and annotation.</title>
        <authorList>
            <consortium name="The Broad Institute Genomics Platform"/>
            <consortium name="The Broad Institute Genome Sequencing Center for Infectious Disease"/>
            <person name="Wu L."/>
            <person name="Ma J."/>
        </authorList>
    </citation>
    <scope>NUCLEOTIDE SEQUENCE [LARGE SCALE GENOMIC DNA]</scope>
    <source>
        <strain evidence="4">CGMCC 1.12376</strain>
    </source>
</reference>
<dbReference type="RefSeq" id="WP_379596249.1">
    <property type="nucleotide sequence ID" value="NZ_JBHUDE010000017.1"/>
</dbReference>
<evidence type="ECO:0000256" key="2">
    <source>
        <dbReference type="SAM" id="SignalP"/>
    </source>
</evidence>
<dbReference type="PROSITE" id="PS51257">
    <property type="entry name" value="PROKAR_LIPOPROTEIN"/>
    <property type="match status" value="1"/>
</dbReference>
<organism evidence="3 4">
    <name type="scientific">Oceanobacillus luteolus</name>
    <dbReference type="NCBI Taxonomy" id="1274358"/>
    <lineage>
        <taxon>Bacteria</taxon>
        <taxon>Bacillati</taxon>
        <taxon>Bacillota</taxon>
        <taxon>Bacilli</taxon>
        <taxon>Bacillales</taxon>
        <taxon>Bacillaceae</taxon>
        <taxon>Oceanobacillus</taxon>
    </lineage>
</organism>
<comment type="caution">
    <text evidence="3">The sequence shown here is derived from an EMBL/GenBank/DDBJ whole genome shotgun (WGS) entry which is preliminary data.</text>
</comment>
<dbReference type="Proteomes" id="UP001597221">
    <property type="component" value="Unassembled WGS sequence"/>
</dbReference>
<name>A0ABW4HNE6_9BACI</name>
<evidence type="ECO:0000313" key="4">
    <source>
        <dbReference type="Proteomes" id="UP001597221"/>
    </source>
</evidence>
<evidence type="ECO:0000256" key="1">
    <source>
        <dbReference type="SAM" id="MobiDB-lite"/>
    </source>
</evidence>
<feature type="signal peptide" evidence="2">
    <location>
        <begin position="1"/>
        <end position="26"/>
    </location>
</feature>
<feature type="chain" id="PRO_5046636667" description="Lipoprotein" evidence="2">
    <location>
        <begin position="27"/>
        <end position="96"/>
    </location>
</feature>
<sequence>MKIKHVLTGVLSVGIALTLAACSGEAEDQEDMMETPPAESETTPSTGETDPGTDTEMEEEEPATGSEPGSEPGDAEDPNAETEDELETEEPTDSEE</sequence>
<feature type="region of interest" description="Disordered" evidence="1">
    <location>
        <begin position="24"/>
        <end position="96"/>
    </location>
</feature>
<feature type="compositionally biased region" description="Low complexity" evidence="1">
    <location>
        <begin position="34"/>
        <end position="50"/>
    </location>
</feature>
<protein>
    <recommendedName>
        <fullName evidence="5">Lipoprotein</fullName>
    </recommendedName>
</protein>
<evidence type="ECO:0008006" key="5">
    <source>
        <dbReference type="Google" id="ProtNLM"/>
    </source>
</evidence>
<keyword evidence="2" id="KW-0732">Signal</keyword>
<gene>
    <name evidence="3" type="ORF">ACFSBH_04545</name>
</gene>
<dbReference type="EMBL" id="JBHUDE010000017">
    <property type="protein sequence ID" value="MFD1606916.1"/>
    <property type="molecule type" value="Genomic_DNA"/>
</dbReference>
<evidence type="ECO:0000313" key="3">
    <source>
        <dbReference type="EMBL" id="MFD1606916.1"/>
    </source>
</evidence>
<feature type="compositionally biased region" description="Acidic residues" evidence="1">
    <location>
        <begin position="73"/>
        <end position="96"/>
    </location>
</feature>
<proteinExistence type="predicted"/>